<reference evidence="2" key="1">
    <citation type="submission" date="2023-07" db="EMBL/GenBank/DDBJ databases">
        <title>Black Yeasts Isolated from many extreme environments.</title>
        <authorList>
            <person name="Coleine C."/>
            <person name="Stajich J.E."/>
            <person name="Selbmann L."/>
        </authorList>
    </citation>
    <scope>NUCLEOTIDE SEQUENCE</scope>
    <source>
        <strain evidence="2">CCFEE 5485</strain>
    </source>
</reference>
<accession>A0AAE0WSZ6</accession>
<organism evidence="2 3">
    <name type="scientific">Recurvomyces mirabilis</name>
    <dbReference type="NCBI Taxonomy" id="574656"/>
    <lineage>
        <taxon>Eukaryota</taxon>
        <taxon>Fungi</taxon>
        <taxon>Dikarya</taxon>
        <taxon>Ascomycota</taxon>
        <taxon>Pezizomycotina</taxon>
        <taxon>Dothideomycetes</taxon>
        <taxon>Dothideomycetidae</taxon>
        <taxon>Mycosphaerellales</taxon>
        <taxon>Teratosphaeriaceae</taxon>
        <taxon>Recurvomyces</taxon>
    </lineage>
</organism>
<proteinExistence type="predicted"/>
<dbReference type="GO" id="GO:0050660">
    <property type="term" value="F:flavin adenine dinucleotide binding"/>
    <property type="evidence" value="ECO:0007669"/>
    <property type="project" value="TreeGrafter"/>
</dbReference>
<dbReference type="GO" id="GO:0005737">
    <property type="term" value="C:cytoplasm"/>
    <property type="evidence" value="ECO:0007669"/>
    <property type="project" value="TreeGrafter"/>
</dbReference>
<dbReference type="InterPro" id="IPR023753">
    <property type="entry name" value="FAD/NAD-binding_dom"/>
</dbReference>
<keyword evidence="3" id="KW-1185">Reference proteome</keyword>
<dbReference type="Pfam" id="PF07992">
    <property type="entry name" value="Pyr_redox_2"/>
    <property type="match status" value="1"/>
</dbReference>
<evidence type="ECO:0000313" key="2">
    <source>
        <dbReference type="EMBL" id="KAK3677443.1"/>
    </source>
</evidence>
<dbReference type="PRINTS" id="PR00368">
    <property type="entry name" value="FADPNR"/>
</dbReference>
<dbReference type="GeneID" id="89959666"/>
<dbReference type="PRINTS" id="PR00411">
    <property type="entry name" value="PNDRDTASEI"/>
</dbReference>
<dbReference type="GO" id="GO:0004174">
    <property type="term" value="F:electron-transferring-flavoprotein dehydrogenase activity"/>
    <property type="evidence" value="ECO:0007669"/>
    <property type="project" value="TreeGrafter"/>
</dbReference>
<dbReference type="PANTHER" id="PTHR43735">
    <property type="entry name" value="APOPTOSIS-INDUCING FACTOR 1"/>
    <property type="match status" value="1"/>
</dbReference>
<sequence>MAISPQKYALVIGGSYVGIKAAQELAQNGNGRYHVVLVEANSHFQHLFAFPRFAVATGVETHKAFIPYNPGTFRDCPEGWGTIIQARAIDLTNNEVKLDRMVEFEGGQVDSLPYSYLVIATGTKLSPPSTLPGSDKLGGVDYLQKHVQKIRRSSKIAVIGAGAVGVQMATDVKELYPEKDVTLIHSRNHLMNTFDGKLHEIVKDRCDELGIKLALGSRVKLPPGGFPTDGRAFDIELVDGRKVGTELAIVCTGQTPRSEILSTLTPTTINESKFITLLPTLQIADPRHPNIFALGDVANTGAHKAARPGFNQALVVVKNILHLESKEALEDYDFSGMPAAIHLTLGIKKNVLFTDKRDGYPQAKHRDDGVLDMGIGAVWQRRGGGVDAML</sequence>
<name>A0AAE0WSZ6_9PEZI</name>
<dbReference type="RefSeq" id="XP_064697069.1">
    <property type="nucleotide sequence ID" value="XM_064835134.1"/>
</dbReference>
<comment type="caution">
    <text evidence="2">The sequence shown here is derived from an EMBL/GenBank/DDBJ whole genome shotgun (WGS) entry which is preliminary data.</text>
</comment>
<protein>
    <submittedName>
        <fullName evidence="2">Vacuolar protein sorting/targeting protein PEP1</fullName>
    </submittedName>
</protein>
<dbReference type="EMBL" id="JAUTXT010000007">
    <property type="protein sequence ID" value="KAK3677443.1"/>
    <property type="molecule type" value="Genomic_DNA"/>
</dbReference>
<dbReference type="PANTHER" id="PTHR43735:SF11">
    <property type="entry name" value="HYPOTHETICAL OXIDOREDUCTASE (EUROFUNG)"/>
    <property type="match status" value="1"/>
</dbReference>
<evidence type="ECO:0000259" key="1">
    <source>
        <dbReference type="Pfam" id="PF07992"/>
    </source>
</evidence>
<evidence type="ECO:0000313" key="3">
    <source>
        <dbReference type="Proteomes" id="UP001274830"/>
    </source>
</evidence>
<gene>
    <name evidence="2" type="primary">VPS10_1</name>
    <name evidence="2" type="ORF">LTR78_002981</name>
</gene>
<dbReference type="AlphaFoldDB" id="A0AAE0WSZ6"/>
<dbReference type="SUPFAM" id="SSF51905">
    <property type="entry name" value="FAD/NAD(P)-binding domain"/>
    <property type="match status" value="1"/>
</dbReference>
<dbReference type="Gene3D" id="3.50.50.100">
    <property type="match status" value="1"/>
</dbReference>
<feature type="domain" description="FAD/NAD(P)-binding" evidence="1">
    <location>
        <begin position="10"/>
        <end position="300"/>
    </location>
</feature>
<dbReference type="Proteomes" id="UP001274830">
    <property type="component" value="Unassembled WGS sequence"/>
</dbReference>
<dbReference type="InterPro" id="IPR036188">
    <property type="entry name" value="FAD/NAD-bd_sf"/>
</dbReference>